<feature type="domain" description="Glutaredoxin" evidence="1">
    <location>
        <begin position="2"/>
        <end position="59"/>
    </location>
</feature>
<proteinExistence type="predicted"/>
<dbReference type="Gene3D" id="3.40.30.10">
    <property type="entry name" value="Glutaredoxin"/>
    <property type="match status" value="1"/>
</dbReference>
<dbReference type="Proteomes" id="UP000030487">
    <property type="component" value="Unassembled WGS sequence"/>
</dbReference>
<accession>A0ABR4XWT0</accession>
<evidence type="ECO:0000259" key="1">
    <source>
        <dbReference type="Pfam" id="PF00462"/>
    </source>
</evidence>
<dbReference type="InterPro" id="IPR002109">
    <property type="entry name" value="Glutaredoxin"/>
</dbReference>
<dbReference type="RefSeq" id="WP_016991734.1">
    <property type="nucleotide sequence ID" value="NZ_AVCW01000004.1"/>
</dbReference>
<dbReference type="EMBL" id="JPVR01000078">
    <property type="protein sequence ID" value="KGR83071.1"/>
    <property type="molecule type" value="Genomic_DNA"/>
</dbReference>
<dbReference type="InterPro" id="IPR036249">
    <property type="entry name" value="Thioredoxin-like_sf"/>
</dbReference>
<protein>
    <submittedName>
        <fullName evidence="2">Glutaredoxin</fullName>
    </submittedName>
</protein>
<dbReference type="SUPFAM" id="SSF52833">
    <property type="entry name" value="Thioredoxin-like"/>
    <property type="match status" value="1"/>
</dbReference>
<evidence type="ECO:0000313" key="3">
    <source>
        <dbReference type="Proteomes" id="UP000030487"/>
    </source>
</evidence>
<keyword evidence="3" id="KW-1185">Reference proteome</keyword>
<gene>
    <name evidence="2" type="ORF">CD31_16915</name>
</gene>
<dbReference type="PROSITE" id="PS51354">
    <property type="entry name" value="GLUTAREDOXIN_2"/>
    <property type="match status" value="1"/>
</dbReference>
<evidence type="ECO:0000313" key="2">
    <source>
        <dbReference type="EMBL" id="KGR83071.1"/>
    </source>
</evidence>
<comment type="caution">
    <text evidence="2">The sequence shown here is derived from an EMBL/GenBank/DDBJ whole genome shotgun (WGS) entry which is preliminary data.</text>
</comment>
<name>A0ABR4XWT0_9BACI</name>
<dbReference type="Pfam" id="PF00462">
    <property type="entry name" value="Glutaredoxin"/>
    <property type="match status" value="1"/>
</dbReference>
<reference evidence="2 3" key="1">
    <citation type="submission" date="2014-02" db="EMBL/GenBank/DDBJ databases">
        <title>Draft genome sequence of Lysinibacillus boronitolerans NBRC 103108.</title>
        <authorList>
            <person name="Zhang F."/>
            <person name="Wang G."/>
            <person name="Zhang L."/>
        </authorList>
    </citation>
    <scope>NUCLEOTIDE SEQUENCE [LARGE SCALE GENOMIC DNA]</scope>
    <source>
        <strain evidence="2 3">NBRC 103108</strain>
    </source>
</reference>
<sequence>MKLYTKTICPKCLWVKSELQRAGLEAEIVNIDHDEQAKQTIINAGFLSVPVLEMNGTFIGDVQEIVSQIELIAL</sequence>
<organism evidence="2 3">
    <name type="scientific">Lysinibacillus boronitolerans JCM 21713 = 10a = NBRC 103108</name>
    <dbReference type="NCBI Taxonomy" id="1294264"/>
    <lineage>
        <taxon>Bacteria</taxon>
        <taxon>Bacillati</taxon>
        <taxon>Bacillota</taxon>
        <taxon>Bacilli</taxon>
        <taxon>Bacillales</taxon>
        <taxon>Bacillaceae</taxon>
        <taxon>Lysinibacillus</taxon>
    </lineage>
</organism>